<dbReference type="NCBIfam" id="TIGR02734">
    <property type="entry name" value="crtI_fam"/>
    <property type="match status" value="1"/>
</dbReference>
<accession>A0ABZ0ILA2</accession>
<sequence>MEKTVGIIGAGIAGMAAGIRLANKGYEVTIFDGNDYPGGKLTELRLGKYRFDAGPSLFTMPDYVDELFRISKKDPKNHFSYKQLSNTANYFFDDGISLQASANPQLLATELEDKLGEPTANTLAALKHSSFLYDHLADLFIHRSLHDVKTFFNRQAFKAYKVLHKLDLFRTMHAANRQRFAKDKTTQLFNRYATYNGSSPYLTPATMNIIPHLEFGVGAFIPEKGMHQITESLFTLAKESGVEFRFNSPVKKIILKSGKVTGLRVNGQDHPFDNIVSNMDMVATYKRLLPDTKAPARLLNQPKSSSALIFYWGIKKNFKELDLHNIFFSGDYQKEFDHIFSKGDIYADPTVYVNITSKEVIGDAPAGCENWFVMINVPHNSGQDWELLKVRAKEHILTKLSGVLKTDIAKLIEEEAVLDPIRIESKTSSSQGALYGNSSNNRFAAFLRHPNKSRRVKNLYFCGGSVHPGGGIPLCLSSAKIVTSYFPDLH</sequence>
<dbReference type="InterPro" id="IPR014105">
    <property type="entry name" value="Carotenoid/retinoid_OxRdtase"/>
</dbReference>
<evidence type="ECO:0000313" key="7">
    <source>
        <dbReference type="EMBL" id="WOK05808.1"/>
    </source>
</evidence>
<dbReference type="GO" id="GO:0016491">
    <property type="term" value="F:oxidoreductase activity"/>
    <property type="evidence" value="ECO:0007669"/>
    <property type="project" value="UniProtKB-KW"/>
</dbReference>
<organism evidence="7 8">
    <name type="scientific">Imperialibacter roseus</name>
    <dbReference type="NCBI Taxonomy" id="1324217"/>
    <lineage>
        <taxon>Bacteria</taxon>
        <taxon>Pseudomonadati</taxon>
        <taxon>Bacteroidota</taxon>
        <taxon>Cytophagia</taxon>
        <taxon>Cytophagales</taxon>
        <taxon>Flammeovirgaceae</taxon>
        <taxon>Imperialibacter</taxon>
    </lineage>
</organism>
<evidence type="ECO:0000313" key="8">
    <source>
        <dbReference type="Proteomes" id="UP001302349"/>
    </source>
</evidence>
<keyword evidence="4 5" id="KW-0560">Oxidoreductase</keyword>
<dbReference type="EMBL" id="CP136051">
    <property type="protein sequence ID" value="WOK05808.1"/>
    <property type="molecule type" value="Genomic_DNA"/>
</dbReference>
<evidence type="ECO:0000256" key="2">
    <source>
        <dbReference type="ARBA" id="ARBA00006046"/>
    </source>
</evidence>
<evidence type="ECO:0000256" key="5">
    <source>
        <dbReference type="RuleBase" id="RU362075"/>
    </source>
</evidence>
<comment type="similarity">
    <text evidence="2 5">Belongs to the carotenoid/retinoid oxidoreductase family.</text>
</comment>
<protein>
    <submittedName>
        <fullName evidence="7">1-hydroxycarotenoid 3,4-desaturase CrtD</fullName>
        <ecNumber evidence="7">1.3.99.27</ecNumber>
    </submittedName>
</protein>
<dbReference type="SUPFAM" id="SSF51905">
    <property type="entry name" value="FAD/NAD(P)-binding domain"/>
    <property type="match status" value="1"/>
</dbReference>
<evidence type="ECO:0000256" key="3">
    <source>
        <dbReference type="ARBA" id="ARBA00022746"/>
    </source>
</evidence>
<reference evidence="7 8" key="1">
    <citation type="journal article" date="2023" name="Microbiol. Resour. Announc.">
        <title>Complete Genome Sequence of Imperialibacter roseus strain P4T.</title>
        <authorList>
            <person name="Tizabi D.R."/>
            <person name="Bachvaroff T."/>
            <person name="Hill R.T."/>
        </authorList>
    </citation>
    <scope>NUCLEOTIDE SEQUENCE [LARGE SCALE GENOMIC DNA]</scope>
    <source>
        <strain evidence="7 8">P4T</strain>
    </source>
</reference>
<evidence type="ECO:0000256" key="1">
    <source>
        <dbReference type="ARBA" id="ARBA00004829"/>
    </source>
</evidence>
<proteinExistence type="inferred from homology"/>
<dbReference type="PANTHER" id="PTHR43734:SF7">
    <property type="entry name" value="4,4'-DIAPONEUROSPORENE OXYGENASE"/>
    <property type="match status" value="1"/>
</dbReference>
<dbReference type="RefSeq" id="WP_317488562.1">
    <property type="nucleotide sequence ID" value="NZ_CP136051.1"/>
</dbReference>
<evidence type="ECO:0000256" key="4">
    <source>
        <dbReference type="ARBA" id="ARBA00023002"/>
    </source>
</evidence>
<dbReference type="InterPro" id="IPR002937">
    <property type="entry name" value="Amino_oxidase"/>
</dbReference>
<dbReference type="NCBIfam" id="NF042421">
    <property type="entry name" value="hydcarot_desat_CrtD"/>
    <property type="match status" value="1"/>
</dbReference>
<dbReference type="Gene3D" id="3.50.50.60">
    <property type="entry name" value="FAD/NAD(P)-binding domain"/>
    <property type="match status" value="2"/>
</dbReference>
<name>A0ABZ0ILA2_9BACT</name>
<feature type="domain" description="Amine oxidase" evidence="6">
    <location>
        <begin position="12"/>
        <end position="481"/>
    </location>
</feature>
<dbReference type="Pfam" id="PF01593">
    <property type="entry name" value="Amino_oxidase"/>
    <property type="match status" value="1"/>
</dbReference>
<dbReference type="Proteomes" id="UP001302349">
    <property type="component" value="Chromosome"/>
</dbReference>
<dbReference type="InterPro" id="IPR036188">
    <property type="entry name" value="FAD/NAD-bd_sf"/>
</dbReference>
<keyword evidence="8" id="KW-1185">Reference proteome</keyword>
<gene>
    <name evidence="7" type="primary">crtD</name>
    <name evidence="7" type="ORF">RT717_22295</name>
</gene>
<keyword evidence="3 5" id="KW-0125">Carotenoid biosynthesis</keyword>
<dbReference type="PANTHER" id="PTHR43734">
    <property type="entry name" value="PHYTOENE DESATURASE"/>
    <property type="match status" value="1"/>
</dbReference>
<comment type="pathway">
    <text evidence="1 5">Carotenoid biosynthesis.</text>
</comment>
<dbReference type="InterPro" id="IPR054840">
    <property type="entry name" value="hydcarot_desat_CrtD"/>
</dbReference>
<evidence type="ECO:0000259" key="6">
    <source>
        <dbReference type="Pfam" id="PF01593"/>
    </source>
</evidence>
<dbReference type="EC" id="1.3.99.27" evidence="7"/>